<dbReference type="Proteomes" id="UP001482620">
    <property type="component" value="Unassembled WGS sequence"/>
</dbReference>
<gene>
    <name evidence="1" type="ORF">ILYODFUR_021473</name>
</gene>
<organism evidence="1 2">
    <name type="scientific">Ilyodon furcidens</name>
    <name type="common">goldbreast splitfin</name>
    <dbReference type="NCBI Taxonomy" id="33524"/>
    <lineage>
        <taxon>Eukaryota</taxon>
        <taxon>Metazoa</taxon>
        <taxon>Chordata</taxon>
        <taxon>Craniata</taxon>
        <taxon>Vertebrata</taxon>
        <taxon>Euteleostomi</taxon>
        <taxon>Actinopterygii</taxon>
        <taxon>Neopterygii</taxon>
        <taxon>Teleostei</taxon>
        <taxon>Neoteleostei</taxon>
        <taxon>Acanthomorphata</taxon>
        <taxon>Ovalentaria</taxon>
        <taxon>Atherinomorphae</taxon>
        <taxon>Cyprinodontiformes</taxon>
        <taxon>Goodeidae</taxon>
        <taxon>Ilyodon</taxon>
    </lineage>
</organism>
<sequence>MIGSGRDIRNIIRHYAKDGEDRHTYLMVNEWIFEVDPKSLHVHPVGKKLKSTDDKLEIRKLIVEQNKPGRERYANIRANIPKDERKNYGFCFLIFFIRQNSTKTHYTVFFFSWYLISSVKAESARNFRTFPLILMALDLDEHHVKGKPDFWFDEHSMARGGTWNDQKK</sequence>
<evidence type="ECO:0000313" key="1">
    <source>
        <dbReference type="EMBL" id="MEQ2256155.1"/>
    </source>
</evidence>
<evidence type="ECO:0000313" key="2">
    <source>
        <dbReference type="Proteomes" id="UP001482620"/>
    </source>
</evidence>
<dbReference type="EMBL" id="JAHRIQ010106561">
    <property type="protein sequence ID" value="MEQ2256155.1"/>
    <property type="molecule type" value="Genomic_DNA"/>
</dbReference>
<reference evidence="1 2" key="1">
    <citation type="submission" date="2021-06" db="EMBL/GenBank/DDBJ databases">
        <authorList>
            <person name="Palmer J.M."/>
        </authorList>
    </citation>
    <scope>NUCLEOTIDE SEQUENCE [LARGE SCALE GENOMIC DNA]</scope>
    <source>
        <strain evidence="2">if_2019</strain>
        <tissue evidence="1">Muscle</tissue>
    </source>
</reference>
<keyword evidence="2" id="KW-1185">Reference proteome</keyword>
<name>A0ABV0VFV0_9TELE</name>
<accession>A0ABV0VFV0</accession>
<comment type="caution">
    <text evidence="1">The sequence shown here is derived from an EMBL/GenBank/DDBJ whole genome shotgun (WGS) entry which is preliminary data.</text>
</comment>
<protein>
    <submittedName>
        <fullName evidence="1">Uncharacterized protein</fullName>
    </submittedName>
</protein>
<proteinExistence type="predicted"/>